<evidence type="ECO:0000313" key="1">
    <source>
        <dbReference type="EMBL" id="KAF3335396.1"/>
    </source>
</evidence>
<proteinExistence type="predicted"/>
<name>A0A833VE09_9POAL</name>
<accession>A0A833VE09</accession>
<organism evidence="1 2">
    <name type="scientific">Carex littledalei</name>
    <dbReference type="NCBI Taxonomy" id="544730"/>
    <lineage>
        <taxon>Eukaryota</taxon>
        <taxon>Viridiplantae</taxon>
        <taxon>Streptophyta</taxon>
        <taxon>Embryophyta</taxon>
        <taxon>Tracheophyta</taxon>
        <taxon>Spermatophyta</taxon>
        <taxon>Magnoliopsida</taxon>
        <taxon>Liliopsida</taxon>
        <taxon>Poales</taxon>
        <taxon>Cyperaceae</taxon>
        <taxon>Cyperoideae</taxon>
        <taxon>Cariceae</taxon>
        <taxon>Carex</taxon>
        <taxon>Carex subgen. Euthyceras</taxon>
    </lineage>
</organism>
<dbReference type="PANTHER" id="PTHR31509">
    <property type="entry name" value="BPS1-LIKE PROTEIN"/>
    <property type="match status" value="1"/>
</dbReference>
<protein>
    <submittedName>
        <fullName evidence="1">Protein BPS1</fullName>
    </submittedName>
</protein>
<dbReference type="EMBL" id="SWLB01000008">
    <property type="protein sequence ID" value="KAF3335396.1"/>
    <property type="molecule type" value="Genomic_DNA"/>
</dbReference>
<evidence type="ECO:0000313" key="2">
    <source>
        <dbReference type="Proteomes" id="UP000623129"/>
    </source>
</evidence>
<dbReference type="AlphaFoldDB" id="A0A833VE09"/>
<comment type="caution">
    <text evidence="1">The sequence shown here is derived from an EMBL/GenBank/DDBJ whole genome shotgun (WGS) entry which is preliminary data.</text>
</comment>
<gene>
    <name evidence="1" type="ORF">FCM35_KLT19903</name>
</gene>
<sequence length="311" mass="34272">MPQFSTSNLPYNLSTILHSLQCHRSAHITMFLTEKHRLVLVFPSPNRYPLTDPFDAALSSRLLSLLPIPASSSATVNNLSWLSRACDLLSLTISDATSLDPSCFLESTSLPLLDSCNSVSALSERLLRRVLFVRFSLKSHKTVFPEKKPLPQLSAVRLLSLMEKPPHGKIDPVQNAICAVEAMSALVIGAIWVTLSGKGEKYLRGLKVNTEIFAWGKEFNKVLEAASKRIGEGSVDGEMEKMEAMIGKLTAEMDLDGEMEKQIFDEMERTCVEIREGLEKLNGSMNAVFQAALCARNAAVQSLMVGVQKKC</sequence>
<reference evidence="1" key="1">
    <citation type="submission" date="2020-01" db="EMBL/GenBank/DDBJ databases">
        <title>Genome sequence of Kobresia littledalei, the first chromosome-level genome in the family Cyperaceae.</title>
        <authorList>
            <person name="Qu G."/>
        </authorList>
    </citation>
    <scope>NUCLEOTIDE SEQUENCE</scope>
    <source>
        <strain evidence="1">C.B.Clarke</strain>
        <tissue evidence="1">Leaf</tissue>
    </source>
</reference>
<dbReference type="OrthoDB" id="694709at2759"/>
<dbReference type="Proteomes" id="UP000623129">
    <property type="component" value="Unassembled WGS sequence"/>
</dbReference>
<keyword evidence="2" id="KW-1185">Reference proteome</keyword>